<dbReference type="InterPro" id="IPR050931">
    <property type="entry name" value="Mito_Protein_Transport_Metaxin"/>
</dbReference>
<organism evidence="4 5">
    <name type="scientific">Rhodosorus marinus</name>
    <dbReference type="NCBI Taxonomy" id="101924"/>
    <lineage>
        <taxon>Eukaryota</taxon>
        <taxon>Rhodophyta</taxon>
        <taxon>Stylonematophyceae</taxon>
        <taxon>Stylonematales</taxon>
        <taxon>Stylonemataceae</taxon>
        <taxon>Rhodosorus</taxon>
    </lineage>
</organism>
<dbReference type="SUPFAM" id="SSF47616">
    <property type="entry name" value="GST C-terminal domain-like"/>
    <property type="match status" value="1"/>
</dbReference>
<sequence>MVVTRRVVSARVYQERSGWDMPSINPECCVAQCMLRFAQIPYVVAVADPGRNLPVVELIFAQGPSTICDGLGEFIRRMKDSGYDVDRQLTTVQKSEAAAFRSLVQDADLARILEWWIEKENFRLGLKSLLGEDYRFPMSEIYPRWRRSKVLQERRVAAEEDEISFLAEEAYGCLESRLGRRDWFFSEHPTTVDAFVFGYFGCASSGKIPEGKLSEMLSTGFPSLMELVKRIRERYFNTPSSANFVQPQAEPRKSKAPVRSPEEQQTWTVSMRYAAGMMITFFGYIYLQSEPGIEFIET</sequence>
<dbReference type="PANTHER" id="PTHR12289:SF41">
    <property type="entry name" value="FAILED AXON CONNECTIONS-RELATED"/>
    <property type="match status" value="1"/>
</dbReference>
<dbReference type="InterPro" id="IPR012336">
    <property type="entry name" value="Thioredoxin-like_fold"/>
</dbReference>
<evidence type="ECO:0000313" key="5">
    <source>
        <dbReference type="Proteomes" id="UP001157974"/>
    </source>
</evidence>
<dbReference type="InterPro" id="IPR036282">
    <property type="entry name" value="Glutathione-S-Trfase_C_sf"/>
</dbReference>
<gene>
    <name evidence="4" type="ORF">NDN08_004619</name>
</gene>
<dbReference type="Gene3D" id="1.20.1050.10">
    <property type="match status" value="1"/>
</dbReference>
<evidence type="ECO:0000259" key="2">
    <source>
        <dbReference type="Pfam" id="PF17171"/>
    </source>
</evidence>
<dbReference type="PANTHER" id="PTHR12289">
    <property type="entry name" value="METAXIN RELATED"/>
    <property type="match status" value="1"/>
</dbReference>
<reference evidence="4 5" key="1">
    <citation type="journal article" date="2023" name="Nat. Commun.">
        <title>Origin of minicircular mitochondrial genomes in red algae.</title>
        <authorList>
            <person name="Lee Y."/>
            <person name="Cho C.H."/>
            <person name="Lee Y.M."/>
            <person name="Park S.I."/>
            <person name="Yang J.H."/>
            <person name="West J.A."/>
            <person name="Bhattacharya D."/>
            <person name="Yoon H.S."/>
        </authorList>
    </citation>
    <scope>NUCLEOTIDE SEQUENCE [LARGE SCALE GENOMIC DNA]</scope>
    <source>
        <strain evidence="4 5">CCMP1338</strain>
        <tissue evidence="4">Whole cell</tissue>
    </source>
</reference>
<evidence type="ECO:0000313" key="4">
    <source>
        <dbReference type="EMBL" id="KAJ8903513.1"/>
    </source>
</evidence>
<dbReference type="InterPro" id="IPR033468">
    <property type="entry name" value="Metaxin_GST"/>
</dbReference>
<comment type="caution">
    <text evidence="4">The sequence shown here is derived from an EMBL/GenBank/DDBJ whole genome shotgun (WGS) entry which is preliminary data.</text>
</comment>
<dbReference type="Pfam" id="PF17171">
    <property type="entry name" value="GST_C_6"/>
    <property type="match status" value="1"/>
</dbReference>
<dbReference type="AlphaFoldDB" id="A0AAV8ULX8"/>
<evidence type="ECO:0000259" key="3">
    <source>
        <dbReference type="Pfam" id="PF17172"/>
    </source>
</evidence>
<dbReference type="Proteomes" id="UP001157974">
    <property type="component" value="Unassembled WGS sequence"/>
</dbReference>
<evidence type="ECO:0000256" key="1">
    <source>
        <dbReference type="SAM" id="MobiDB-lite"/>
    </source>
</evidence>
<dbReference type="GO" id="GO:0005737">
    <property type="term" value="C:cytoplasm"/>
    <property type="evidence" value="ECO:0007669"/>
    <property type="project" value="TreeGrafter"/>
</dbReference>
<protein>
    <recommendedName>
        <fullName evidence="6">Metaxin glutathione S-transferase domain-containing protein</fullName>
    </recommendedName>
</protein>
<feature type="region of interest" description="Disordered" evidence="1">
    <location>
        <begin position="242"/>
        <end position="263"/>
    </location>
</feature>
<keyword evidence="5" id="KW-1185">Reference proteome</keyword>
<evidence type="ECO:0008006" key="6">
    <source>
        <dbReference type="Google" id="ProtNLM"/>
    </source>
</evidence>
<feature type="domain" description="Metaxin glutathione S-transferase" evidence="2">
    <location>
        <begin position="167"/>
        <end position="231"/>
    </location>
</feature>
<proteinExistence type="predicted"/>
<dbReference type="EMBL" id="JAMWBK010000007">
    <property type="protein sequence ID" value="KAJ8903513.1"/>
    <property type="molecule type" value="Genomic_DNA"/>
</dbReference>
<feature type="domain" description="Thioredoxin-like fold" evidence="3">
    <location>
        <begin position="26"/>
        <end position="121"/>
    </location>
</feature>
<accession>A0AAV8ULX8</accession>
<dbReference type="Pfam" id="PF17172">
    <property type="entry name" value="GST_N_4"/>
    <property type="match status" value="1"/>
</dbReference>
<name>A0AAV8ULX8_9RHOD</name>